<feature type="transmembrane region" description="Helical" evidence="1">
    <location>
        <begin position="12"/>
        <end position="29"/>
    </location>
</feature>
<protein>
    <submittedName>
        <fullName evidence="2">Uncharacterized protein</fullName>
    </submittedName>
</protein>
<evidence type="ECO:0000313" key="2">
    <source>
        <dbReference type="EMBL" id="RWX46719.1"/>
    </source>
</evidence>
<feature type="non-terminal residue" evidence="2">
    <location>
        <position position="1"/>
    </location>
</feature>
<dbReference type="Proteomes" id="UP000286862">
    <property type="component" value="Unassembled WGS sequence"/>
</dbReference>
<sequence length="79" mass="9470">ENLLCGREIITTFTFSFFVLVQDLLSLVDRSWQHEEQYKKFFLFALNRVFLGLGILIYKFFFISRCLPPFLSVVMKYEC</sequence>
<evidence type="ECO:0000313" key="3">
    <source>
        <dbReference type="Proteomes" id="UP000286862"/>
    </source>
</evidence>
<name>A0A3S3UC52_9BACT</name>
<comment type="caution">
    <text evidence="2">The sequence shown here is derived from an EMBL/GenBank/DDBJ whole genome shotgun (WGS) entry which is preliminary data.</text>
</comment>
<keyword evidence="1" id="KW-0812">Transmembrane</keyword>
<reference evidence="2 3" key="1">
    <citation type="submission" date="2017-01" db="EMBL/GenBank/DDBJ databases">
        <title>The cable genome- insights into the physiology and evolution of filamentous bacteria capable of sulfide oxidation via long distance electron transfer.</title>
        <authorList>
            <person name="Schreiber L."/>
            <person name="Bjerg J.T."/>
            <person name="Boggild A."/>
            <person name="Van De Vossenberg J."/>
            <person name="Meysman F."/>
            <person name="Nielsen L.P."/>
            <person name="Schramm A."/>
            <person name="Kjeldsen K.U."/>
        </authorList>
    </citation>
    <scope>NUCLEOTIDE SEQUENCE [LARGE SCALE GENOMIC DNA]</scope>
    <source>
        <strain evidence="2">A2</strain>
    </source>
</reference>
<gene>
    <name evidence="2" type="ORF">VT99_12052</name>
</gene>
<feature type="transmembrane region" description="Helical" evidence="1">
    <location>
        <begin position="41"/>
        <end position="61"/>
    </location>
</feature>
<proteinExistence type="predicted"/>
<dbReference type="AlphaFoldDB" id="A0A3S3UC52"/>
<dbReference type="EMBL" id="MTKQ01000205">
    <property type="protein sequence ID" value="RWX46719.1"/>
    <property type="molecule type" value="Genomic_DNA"/>
</dbReference>
<keyword evidence="1" id="KW-1133">Transmembrane helix</keyword>
<accession>A0A3S3UC52</accession>
<organism evidence="2 3">
    <name type="scientific">Candidatus Electrothrix marina</name>
    <dbReference type="NCBI Taxonomy" id="1859130"/>
    <lineage>
        <taxon>Bacteria</taxon>
        <taxon>Pseudomonadati</taxon>
        <taxon>Thermodesulfobacteriota</taxon>
        <taxon>Desulfobulbia</taxon>
        <taxon>Desulfobulbales</taxon>
        <taxon>Desulfobulbaceae</taxon>
        <taxon>Candidatus Electrothrix</taxon>
    </lineage>
</organism>
<evidence type="ECO:0000256" key="1">
    <source>
        <dbReference type="SAM" id="Phobius"/>
    </source>
</evidence>
<keyword evidence="1" id="KW-0472">Membrane</keyword>